<dbReference type="EMBL" id="JNGW01000014">
    <property type="protein sequence ID" value="KDR53558.1"/>
    <property type="molecule type" value="Genomic_DNA"/>
</dbReference>
<organism evidence="2 3">
    <name type="scientific">Hoylesella loescheii DSM 19665 = JCM 12249 = ATCC 15930</name>
    <dbReference type="NCBI Taxonomy" id="1122985"/>
    <lineage>
        <taxon>Bacteria</taxon>
        <taxon>Pseudomonadati</taxon>
        <taxon>Bacteroidota</taxon>
        <taxon>Bacteroidia</taxon>
        <taxon>Bacteroidales</taxon>
        <taxon>Prevotellaceae</taxon>
        <taxon>Hoylesella</taxon>
    </lineage>
</organism>
<evidence type="ECO:0000313" key="3">
    <source>
        <dbReference type="Proteomes" id="UP000027442"/>
    </source>
</evidence>
<keyword evidence="1" id="KW-1133">Transmembrane helix</keyword>
<sequence>MRAKAEKITGTKLKSLMPKFVNLPYFCPFFGYFFVTLLLL</sequence>
<keyword evidence="1" id="KW-0812">Transmembrane</keyword>
<accession>A0A069QL31</accession>
<proteinExistence type="predicted"/>
<dbReference type="AlphaFoldDB" id="A0A069QL31"/>
<evidence type="ECO:0000313" key="2">
    <source>
        <dbReference type="EMBL" id="KDR53558.1"/>
    </source>
</evidence>
<reference evidence="2 3" key="1">
    <citation type="submission" date="2013-08" db="EMBL/GenBank/DDBJ databases">
        <authorList>
            <person name="Weinstock G."/>
            <person name="Sodergren E."/>
            <person name="Wylie T."/>
            <person name="Fulton L."/>
            <person name="Fulton R."/>
            <person name="Fronick C."/>
            <person name="O'Laughlin M."/>
            <person name="Godfrey J."/>
            <person name="Miner T."/>
            <person name="Herter B."/>
            <person name="Appelbaum E."/>
            <person name="Cordes M."/>
            <person name="Lek S."/>
            <person name="Wollam A."/>
            <person name="Pepin K.H."/>
            <person name="Palsikar V.B."/>
            <person name="Mitreva M."/>
            <person name="Wilson R.K."/>
        </authorList>
    </citation>
    <scope>NUCLEOTIDE SEQUENCE [LARGE SCALE GENOMIC DNA]</scope>
    <source>
        <strain evidence="2 3">ATCC 15930</strain>
    </source>
</reference>
<evidence type="ECO:0000256" key="1">
    <source>
        <dbReference type="SAM" id="Phobius"/>
    </source>
</evidence>
<dbReference type="PATRIC" id="fig|1122985.7.peg.366"/>
<comment type="caution">
    <text evidence="2">The sequence shown here is derived from an EMBL/GenBank/DDBJ whole genome shotgun (WGS) entry which is preliminary data.</text>
</comment>
<feature type="transmembrane region" description="Helical" evidence="1">
    <location>
        <begin position="20"/>
        <end position="39"/>
    </location>
</feature>
<dbReference type="HOGENOM" id="CLU_3294619_0_0_10"/>
<gene>
    <name evidence="2" type="ORF">HMPREF1991_00353</name>
</gene>
<keyword evidence="1" id="KW-0472">Membrane</keyword>
<dbReference type="Proteomes" id="UP000027442">
    <property type="component" value="Unassembled WGS sequence"/>
</dbReference>
<name>A0A069QL31_HOYLO</name>
<keyword evidence="3" id="KW-1185">Reference proteome</keyword>
<protein>
    <submittedName>
        <fullName evidence="2">Uncharacterized protein</fullName>
    </submittedName>
</protein>